<accession>A0A366HH06</accession>
<dbReference type="RefSeq" id="WP_113959865.1">
    <property type="nucleotide sequence ID" value="NZ_QNRR01000007.1"/>
</dbReference>
<feature type="signal peptide" evidence="1">
    <location>
        <begin position="1"/>
        <end position="25"/>
    </location>
</feature>
<evidence type="ECO:0000313" key="2">
    <source>
        <dbReference type="EMBL" id="RBP41216.1"/>
    </source>
</evidence>
<keyword evidence="3" id="KW-1185">Reference proteome</keyword>
<dbReference type="Proteomes" id="UP000253426">
    <property type="component" value="Unassembled WGS sequence"/>
</dbReference>
<keyword evidence="1" id="KW-0732">Signal</keyword>
<evidence type="ECO:0000313" key="3">
    <source>
        <dbReference type="Proteomes" id="UP000253426"/>
    </source>
</evidence>
<name>A0A366HH06_9BACT</name>
<dbReference type="AlphaFoldDB" id="A0A366HH06"/>
<sequence length="262" mass="27726">MRLSKNGLACCLSLFSLILVAPLHAAEVIHVFVALCDNASQGIVPVPAKIGDGDKPDANLYWGCSEGVRSWFSASKKWKRLPAVASPRPEILERVVFKHRERDTYLIADAWRGREIKPCLQAFVHAAGGLGGEVVKAGENALKAGGDAALVAYIGHNGLMEFNVDWPAAKTSPVPAGAEPKPAVVLACISQSYFAEKLKGIGAHPLLTTRQLMYPGAFALHDALEARFAGKNAAAVKEAAARAYAKNQGISVKAASGVFAAE</sequence>
<comment type="caution">
    <text evidence="2">The sequence shown here is derived from an EMBL/GenBank/DDBJ whole genome shotgun (WGS) entry which is preliminary data.</text>
</comment>
<proteinExistence type="predicted"/>
<evidence type="ECO:0000256" key="1">
    <source>
        <dbReference type="SAM" id="SignalP"/>
    </source>
</evidence>
<feature type="chain" id="PRO_5016992602" evidence="1">
    <location>
        <begin position="26"/>
        <end position="262"/>
    </location>
</feature>
<protein>
    <submittedName>
        <fullName evidence="2">Uncharacterized protein</fullName>
    </submittedName>
</protein>
<organism evidence="2 3">
    <name type="scientific">Roseimicrobium gellanilyticum</name>
    <dbReference type="NCBI Taxonomy" id="748857"/>
    <lineage>
        <taxon>Bacteria</taxon>
        <taxon>Pseudomonadati</taxon>
        <taxon>Verrucomicrobiota</taxon>
        <taxon>Verrucomicrobiia</taxon>
        <taxon>Verrucomicrobiales</taxon>
        <taxon>Verrucomicrobiaceae</taxon>
        <taxon>Roseimicrobium</taxon>
    </lineage>
</organism>
<reference evidence="2 3" key="1">
    <citation type="submission" date="2018-06" db="EMBL/GenBank/DDBJ databases">
        <title>Genomic Encyclopedia of Type Strains, Phase IV (KMG-IV): sequencing the most valuable type-strain genomes for metagenomic binning, comparative biology and taxonomic classification.</title>
        <authorList>
            <person name="Goeker M."/>
        </authorList>
    </citation>
    <scope>NUCLEOTIDE SEQUENCE [LARGE SCALE GENOMIC DNA]</scope>
    <source>
        <strain evidence="2 3">DSM 25532</strain>
    </source>
</reference>
<dbReference type="EMBL" id="QNRR01000007">
    <property type="protein sequence ID" value="RBP41216.1"/>
    <property type="molecule type" value="Genomic_DNA"/>
</dbReference>
<gene>
    <name evidence="2" type="ORF">DES53_10745</name>
</gene>
<dbReference type="OrthoDB" id="1149281at2"/>